<proteinExistence type="inferred from homology"/>
<evidence type="ECO:0000313" key="4">
    <source>
        <dbReference type="Proteomes" id="UP001141336"/>
    </source>
</evidence>
<keyword evidence="2" id="KW-0378">Hydrolase</keyword>
<dbReference type="EMBL" id="JAPTGC010000006">
    <property type="protein sequence ID" value="MCZ0862716.1"/>
    <property type="molecule type" value="Genomic_DNA"/>
</dbReference>
<evidence type="ECO:0000256" key="2">
    <source>
        <dbReference type="ARBA" id="ARBA00022801"/>
    </source>
</evidence>
<dbReference type="InterPro" id="IPR050792">
    <property type="entry name" value="ADP-ribosylglycohydrolase"/>
</dbReference>
<gene>
    <name evidence="3" type="ORF">O0S09_05525</name>
</gene>
<comment type="caution">
    <text evidence="3">The sequence shown here is derived from an EMBL/GenBank/DDBJ whole genome shotgun (WGS) entry which is preliminary data.</text>
</comment>
<dbReference type="PANTHER" id="PTHR16222:SF24">
    <property type="entry name" value="ADP-RIBOSYLHYDROLASE ARH3"/>
    <property type="match status" value="1"/>
</dbReference>
<protein>
    <submittedName>
        <fullName evidence="3">ADP-ribosylglycohydrolase family protein</fullName>
    </submittedName>
</protein>
<dbReference type="RefSeq" id="WP_268922972.1">
    <property type="nucleotide sequence ID" value="NZ_JAPTGC010000006.1"/>
</dbReference>
<reference evidence="3" key="1">
    <citation type="submission" date="2022-12" db="EMBL/GenBank/DDBJ databases">
        <title>Isolation and characterisation of novel Methanocorpusculum spp. from native Australian herbivores indicates the genus is ancestrally host-associated.</title>
        <authorList>
            <person name="Volmer J.G."/>
            <person name="Soo R.M."/>
            <person name="Evans P.N."/>
            <person name="Hoedt E.C."/>
            <person name="Astorga Alsina A.L."/>
            <person name="Woodcroft B.J."/>
            <person name="Tyson G.W."/>
            <person name="Hugenholtz P."/>
            <person name="Morrison M."/>
        </authorList>
    </citation>
    <scope>NUCLEOTIDE SEQUENCE</scope>
    <source>
        <strain evidence="3">CW153</strain>
    </source>
</reference>
<dbReference type="Gene3D" id="1.10.4080.10">
    <property type="entry name" value="ADP-ribosylation/Crystallin J1"/>
    <property type="match status" value="1"/>
</dbReference>
<comment type="similarity">
    <text evidence="1">Belongs to the ADP-ribosylglycohydrolase family.</text>
</comment>
<keyword evidence="4" id="KW-1185">Reference proteome</keyword>
<evidence type="ECO:0000256" key="1">
    <source>
        <dbReference type="ARBA" id="ARBA00010702"/>
    </source>
</evidence>
<dbReference type="SUPFAM" id="SSF101478">
    <property type="entry name" value="ADP-ribosylglycohydrolase"/>
    <property type="match status" value="1"/>
</dbReference>
<dbReference type="InterPro" id="IPR036705">
    <property type="entry name" value="Ribosyl_crysJ1_sf"/>
</dbReference>
<evidence type="ECO:0000313" key="3">
    <source>
        <dbReference type="EMBL" id="MCZ0862716.1"/>
    </source>
</evidence>
<dbReference type="Pfam" id="PF03747">
    <property type="entry name" value="ADP_ribosyl_GH"/>
    <property type="match status" value="1"/>
</dbReference>
<organism evidence="3 4">
    <name type="scientific">Methanocorpusculum vombati</name>
    <dbReference type="NCBI Taxonomy" id="3002864"/>
    <lineage>
        <taxon>Archaea</taxon>
        <taxon>Methanobacteriati</taxon>
        <taxon>Methanobacteriota</taxon>
        <taxon>Stenosarchaea group</taxon>
        <taxon>Methanomicrobia</taxon>
        <taxon>Methanomicrobiales</taxon>
        <taxon>Methanocorpusculaceae</taxon>
        <taxon>Methanocorpusculum</taxon>
    </lineage>
</organism>
<dbReference type="PANTHER" id="PTHR16222">
    <property type="entry name" value="ADP-RIBOSYLGLYCOHYDROLASE"/>
    <property type="match status" value="1"/>
</dbReference>
<dbReference type="Proteomes" id="UP001141336">
    <property type="component" value="Unassembled WGS sequence"/>
</dbReference>
<name>A0ABT4ILV2_9EURY</name>
<sequence>MNSCTSRVTGSLVGGALGDALGYPVKFTSFDDIERKYGAAGLPGCLVPNPHTGLACFSDATQLTLFTVEGLIHAAKTGTDPVKSVYRSYLRWLYTQDGGLVQRAATGLLVHPEMYVTRAPAVTTLAALHSGAMGSVEMRINTSKSSDAMMRTAPAGYVAAPREARVLGERIAALTHGHPDGYRAAGAFSALISHLVAGSALPDAASVVLEETAKLSWGEETAARLSAALVLADGDTLDTEAVAMLGTGKTAERALAIGLFCALRHEGSFTDAVRAATNHGGDSSVTASVAGQIAGASLGRGAIPEEWVRLLELSEMIEEYGTRIGSLRGML</sequence>
<dbReference type="InterPro" id="IPR005502">
    <property type="entry name" value="Ribosyl_crysJ1"/>
</dbReference>
<accession>A0ABT4ILV2</accession>